<dbReference type="Pfam" id="PF01168">
    <property type="entry name" value="Ala_racemase_N"/>
    <property type="match status" value="1"/>
</dbReference>
<accession>A0A286G4A0</accession>
<dbReference type="GO" id="GO:0008721">
    <property type="term" value="F:D-serine ammonia-lyase activity"/>
    <property type="evidence" value="ECO:0007669"/>
    <property type="project" value="TreeGrafter"/>
</dbReference>
<dbReference type="EMBL" id="OCNJ01000001">
    <property type="protein sequence ID" value="SOD90323.1"/>
    <property type="molecule type" value="Genomic_DNA"/>
</dbReference>
<dbReference type="Pfam" id="PF14031">
    <property type="entry name" value="D-ser_dehydrat"/>
    <property type="match status" value="1"/>
</dbReference>
<keyword evidence="2" id="KW-0456">Lyase</keyword>
<feature type="domain" description="D-serine dehydratase-like" evidence="3">
    <location>
        <begin position="256"/>
        <end position="362"/>
    </location>
</feature>
<name>A0A286G4A0_9PROT</name>
<dbReference type="RefSeq" id="WP_217991972.1">
    <property type="nucleotide sequence ID" value="NZ_OCNJ01000001.1"/>
</dbReference>
<dbReference type="InterPro" id="IPR029066">
    <property type="entry name" value="PLP-binding_barrel"/>
</dbReference>
<dbReference type="Proteomes" id="UP000219621">
    <property type="component" value="Unassembled WGS sequence"/>
</dbReference>
<evidence type="ECO:0000256" key="1">
    <source>
        <dbReference type="ARBA" id="ARBA00005323"/>
    </source>
</evidence>
<comment type="similarity">
    <text evidence="1">Belongs to the DSD1 family.</text>
</comment>
<dbReference type="AlphaFoldDB" id="A0A286G4A0"/>
<gene>
    <name evidence="4" type="ORF">SAMN05421508_101513</name>
</gene>
<dbReference type="InterPro" id="IPR042208">
    <property type="entry name" value="D-ser_dehydrat-like_sf"/>
</dbReference>
<evidence type="ECO:0000313" key="4">
    <source>
        <dbReference type="EMBL" id="SOD90323.1"/>
    </source>
</evidence>
<organism evidence="4 5">
    <name type="scientific">Caenispirillum bisanense</name>
    <dbReference type="NCBI Taxonomy" id="414052"/>
    <lineage>
        <taxon>Bacteria</taxon>
        <taxon>Pseudomonadati</taxon>
        <taxon>Pseudomonadota</taxon>
        <taxon>Alphaproteobacteria</taxon>
        <taxon>Rhodospirillales</taxon>
        <taxon>Novispirillaceae</taxon>
        <taxon>Caenispirillum</taxon>
    </lineage>
</organism>
<dbReference type="InterPro" id="IPR026956">
    <property type="entry name" value="D-ser_dehydrat-like_dom"/>
</dbReference>
<dbReference type="SMART" id="SM01119">
    <property type="entry name" value="D-ser_dehydrat"/>
    <property type="match status" value="1"/>
</dbReference>
<dbReference type="InterPro" id="IPR001608">
    <property type="entry name" value="Ala_racemase_N"/>
</dbReference>
<dbReference type="GO" id="GO:0036088">
    <property type="term" value="P:D-serine catabolic process"/>
    <property type="evidence" value="ECO:0007669"/>
    <property type="project" value="TreeGrafter"/>
</dbReference>
<protein>
    <submittedName>
        <fullName evidence="4">D-serine deaminase, pyridoxal phosphate-dependent</fullName>
    </submittedName>
</protein>
<sequence length="376" mass="39719">MVRPVDLPTPSLLLDLPVLCNNLATMGRRMAEHGIALRPHLKTAKSAEVAMLATEGQSGGITVSTVAEALAFAGHGFKDITYAVGIVPGKLEPLAPLLAKGVKITLLTDNAAMARAVTDKAAALGVVFDVMLEIDTGGHRAGVLPDSAELLEVGRILHEGPGTRLAGVLTHAGHSYHCRSRDEIKTVAWAEREGLVHAAERLRAAGLPCPVVSAGSTPTAMCGEDYSGITEMRPGVYMFMDVHQLLLGVCSAQDLALSVLATVIGHNRPADKLLIDAGALALSKDVSANELMADIGYGVVCDAATARPIANLFVTDVSQEHGMCAVTDDTLWDRLPVGSKVRIMPNHACITAACHEAYHVVDHGEVIDKWKRFGGW</sequence>
<dbReference type="PANTHER" id="PTHR28004">
    <property type="entry name" value="ZGC:162816-RELATED"/>
    <property type="match status" value="1"/>
</dbReference>
<evidence type="ECO:0000313" key="5">
    <source>
        <dbReference type="Proteomes" id="UP000219621"/>
    </source>
</evidence>
<reference evidence="5" key="1">
    <citation type="submission" date="2017-09" db="EMBL/GenBank/DDBJ databases">
        <authorList>
            <person name="Varghese N."/>
            <person name="Submissions S."/>
        </authorList>
    </citation>
    <scope>NUCLEOTIDE SEQUENCE [LARGE SCALE GENOMIC DNA]</scope>
    <source>
        <strain evidence="5">USBA 140</strain>
    </source>
</reference>
<evidence type="ECO:0000256" key="2">
    <source>
        <dbReference type="ARBA" id="ARBA00023239"/>
    </source>
</evidence>
<evidence type="ECO:0000259" key="3">
    <source>
        <dbReference type="SMART" id="SM01119"/>
    </source>
</evidence>
<dbReference type="SUPFAM" id="SSF51419">
    <property type="entry name" value="PLP-binding barrel"/>
    <property type="match status" value="1"/>
</dbReference>
<dbReference type="PANTHER" id="PTHR28004:SF2">
    <property type="entry name" value="D-SERINE DEHYDRATASE"/>
    <property type="match status" value="1"/>
</dbReference>
<keyword evidence="5" id="KW-1185">Reference proteome</keyword>
<dbReference type="InterPro" id="IPR051466">
    <property type="entry name" value="D-amino_acid_metab_enzyme"/>
</dbReference>
<proteinExistence type="inferred from homology"/>
<dbReference type="Gene3D" id="2.40.37.20">
    <property type="entry name" value="D-serine dehydratase-like domain"/>
    <property type="match status" value="1"/>
</dbReference>
<dbReference type="Gene3D" id="3.20.20.10">
    <property type="entry name" value="Alanine racemase"/>
    <property type="match status" value="1"/>
</dbReference>